<protein>
    <submittedName>
        <fullName evidence="1">Uncharacterized protein</fullName>
    </submittedName>
</protein>
<dbReference type="Proteomes" id="UP000408482">
    <property type="component" value="Unassembled WGS sequence"/>
</dbReference>
<evidence type="ECO:0000313" key="1">
    <source>
        <dbReference type="EMBL" id="VUX40981.1"/>
    </source>
</evidence>
<proteinExistence type="predicted"/>
<evidence type="ECO:0000313" key="2">
    <source>
        <dbReference type="Proteomes" id="UP000408482"/>
    </source>
</evidence>
<dbReference type="EMBL" id="CABHNW010000178">
    <property type="protein sequence ID" value="VUX40981.1"/>
    <property type="molecule type" value="Genomic_DNA"/>
</dbReference>
<sequence>MKKKKRNRVLPVFLVMVTAISLLSGCGGKSAEKEDAERTDR</sequence>
<organism evidence="1 2">
    <name type="scientific">Blautia luti</name>
    <dbReference type="NCBI Taxonomy" id="89014"/>
    <lineage>
        <taxon>Bacteria</taxon>
        <taxon>Bacillati</taxon>
        <taxon>Bacillota</taxon>
        <taxon>Clostridia</taxon>
        <taxon>Lachnospirales</taxon>
        <taxon>Lachnospiraceae</taxon>
        <taxon>Blautia</taxon>
    </lineage>
</organism>
<reference evidence="1 2" key="1">
    <citation type="submission" date="2019-07" db="EMBL/GenBank/DDBJ databases">
        <authorList>
            <person name="Hibberd C M."/>
            <person name="Gehrig L. J."/>
            <person name="Chang H.-W."/>
            <person name="Venkatesh S."/>
        </authorList>
    </citation>
    <scope>NUCLEOTIDE SEQUENCE [LARGE SCALE GENOMIC DNA]</scope>
    <source>
        <strain evidence="1">Blautia_luti_SSTS_Bg7063</strain>
    </source>
</reference>
<dbReference type="RefSeq" id="WP_279231862.1">
    <property type="nucleotide sequence ID" value="NZ_CABHMX010000027.1"/>
</dbReference>
<keyword evidence="2" id="KW-1185">Reference proteome</keyword>
<gene>
    <name evidence="1" type="ORF">RSSSTS7063_01592</name>
</gene>
<name>A0A564W7X1_9FIRM</name>
<accession>A0A564W7X1</accession>
<dbReference type="AlphaFoldDB" id="A0A564W7X1"/>
<dbReference type="PROSITE" id="PS51257">
    <property type="entry name" value="PROKAR_LIPOPROTEIN"/>
    <property type="match status" value="1"/>
</dbReference>